<sequence>MKQKGIIYVLPLLALLLIVAVGSYYYLNKNKIPDIQLPIISSPSPSPVAIPSTENWKTYKNDLYAFELNYPADWKITGTIIEGIVNLESGFKSRNLFEGLPGPDERVRYSVLVSAIDNPKEDDALDVIYKYYGITEDFEKQNIKFERLQINNQTVYKSQNIPDMYGALSYFFESADKNTYIGLTLWPYDFKNEDKTQDEPVALFNQIISSFKFAEADYPLGKPCGGFAGETGQLACPGGYYCQYPKPRHPDEQGKCIKK</sequence>
<name>A0A1G1VB29_9BACT</name>
<keyword evidence="1" id="KW-0472">Membrane</keyword>
<accession>A0A1G1VB29</accession>
<reference evidence="2 3" key="1">
    <citation type="journal article" date="2016" name="Nat. Commun.">
        <title>Thousands of microbial genomes shed light on interconnected biogeochemical processes in an aquifer system.</title>
        <authorList>
            <person name="Anantharaman K."/>
            <person name="Brown C.T."/>
            <person name="Hug L.A."/>
            <person name="Sharon I."/>
            <person name="Castelle C.J."/>
            <person name="Probst A.J."/>
            <person name="Thomas B.C."/>
            <person name="Singh A."/>
            <person name="Wilkins M.J."/>
            <person name="Karaoz U."/>
            <person name="Brodie E.L."/>
            <person name="Williams K.H."/>
            <person name="Hubbard S.S."/>
            <person name="Banfield J.F."/>
        </authorList>
    </citation>
    <scope>NUCLEOTIDE SEQUENCE [LARGE SCALE GENOMIC DNA]</scope>
</reference>
<evidence type="ECO:0000313" key="2">
    <source>
        <dbReference type="EMBL" id="OGY12694.1"/>
    </source>
</evidence>
<keyword evidence="1" id="KW-0812">Transmembrane</keyword>
<protein>
    <submittedName>
        <fullName evidence="2">Uncharacterized protein</fullName>
    </submittedName>
</protein>
<dbReference type="EMBL" id="MHCC01000025">
    <property type="protein sequence ID" value="OGY12694.1"/>
    <property type="molecule type" value="Genomic_DNA"/>
</dbReference>
<feature type="transmembrane region" description="Helical" evidence="1">
    <location>
        <begin position="6"/>
        <end position="27"/>
    </location>
</feature>
<proteinExistence type="predicted"/>
<evidence type="ECO:0000256" key="1">
    <source>
        <dbReference type="SAM" id="Phobius"/>
    </source>
</evidence>
<comment type="caution">
    <text evidence="2">The sequence shown here is derived from an EMBL/GenBank/DDBJ whole genome shotgun (WGS) entry which is preliminary data.</text>
</comment>
<dbReference type="Proteomes" id="UP000178659">
    <property type="component" value="Unassembled WGS sequence"/>
</dbReference>
<gene>
    <name evidence="2" type="ORF">A3A77_00165</name>
</gene>
<dbReference type="AlphaFoldDB" id="A0A1G1VB29"/>
<evidence type="ECO:0000313" key="3">
    <source>
        <dbReference type="Proteomes" id="UP000178659"/>
    </source>
</evidence>
<keyword evidence="1" id="KW-1133">Transmembrane helix</keyword>
<organism evidence="2 3">
    <name type="scientific">Candidatus Blackburnbacteria bacterium RIFCSPLOWO2_01_FULL_40_20</name>
    <dbReference type="NCBI Taxonomy" id="1797519"/>
    <lineage>
        <taxon>Bacteria</taxon>
        <taxon>Candidatus Blackburniibacteriota</taxon>
    </lineage>
</organism>